<keyword evidence="2" id="KW-1185">Reference proteome</keyword>
<sequence>MEVYIIMIILTQILCDYESILKLRDELSKLFDNRCVMIITHKYQMPWESHILAFINTLKSFRTNTNIARKFDVEYLIRLFNERQINHIMDKIAKLSLNHGNMLLMYCSDDVSDESIYHNILKNGCTIINPLDDINIGLSNSEISSIKRKRYMLIGTSGCSTILS</sequence>
<name>E0SPU4_IGNAA</name>
<evidence type="ECO:0000313" key="1">
    <source>
        <dbReference type="EMBL" id="ADM26966.1"/>
    </source>
</evidence>
<dbReference type="InterPro" id="IPR036504">
    <property type="entry name" value="CGI121/TPRKB_sf"/>
</dbReference>
<accession>E0SPU4</accession>
<organism evidence="1 2">
    <name type="scientific">Ignisphaera aggregans (strain DSM 17230 / JCM 13409 / AQ1.S1)</name>
    <dbReference type="NCBI Taxonomy" id="583356"/>
    <lineage>
        <taxon>Archaea</taxon>
        <taxon>Thermoproteota</taxon>
        <taxon>Thermoprotei</taxon>
        <taxon>Desulfurococcales</taxon>
        <taxon>Desulfurococcaceae</taxon>
        <taxon>Ignisphaera</taxon>
    </lineage>
</organism>
<dbReference type="Proteomes" id="UP000001304">
    <property type="component" value="Chromosome"/>
</dbReference>
<dbReference type="AlphaFoldDB" id="E0SPU4"/>
<dbReference type="HOGENOM" id="CLU_1615288_0_0_2"/>
<dbReference type="BioCyc" id="IAGG583356:GHAH-124-MONOMER"/>
<protein>
    <submittedName>
        <fullName evidence="1">Uncharacterized protein</fullName>
    </submittedName>
</protein>
<dbReference type="EMBL" id="CP002098">
    <property type="protein sequence ID" value="ADM26966.1"/>
    <property type="molecule type" value="Genomic_DNA"/>
</dbReference>
<dbReference type="STRING" id="583356.Igag_0114"/>
<proteinExistence type="predicted"/>
<reference evidence="1 2" key="1">
    <citation type="journal article" date="2010" name="Stand. Genomic Sci.">
        <title>Complete genome sequence of Ignisphaera aggregans type strain (AQ1.S1).</title>
        <authorList>
            <person name="Goker M."/>
            <person name="Held B."/>
            <person name="Lapidus A."/>
            <person name="Nolan M."/>
            <person name="Spring S."/>
            <person name="Yasawong M."/>
            <person name="Lucas S."/>
            <person name="Glavina Del Rio T."/>
            <person name="Tice H."/>
            <person name="Cheng J.F."/>
            <person name="Goodwin L."/>
            <person name="Tapia R."/>
            <person name="Pitluck S."/>
            <person name="Liolios K."/>
            <person name="Ivanova N."/>
            <person name="Mavromatis K."/>
            <person name="Mikhailova N."/>
            <person name="Pati A."/>
            <person name="Chen A."/>
            <person name="Palaniappan K."/>
            <person name="Brambilla E."/>
            <person name="Land M."/>
            <person name="Hauser L."/>
            <person name="Chang Y.J."/>
            <person name="Jeffries C.D."/>
            <person name="Brettin T."/>
            <person name="Detter J.C."/>
            <person name="Han C."/>
            <person name="Rohde M."/>
            <person name="Sikorski J."/>
            <person name="Woyke T."/>
            <person name="Bristow J."/>
            <person name="Eisen J.A."/>
            <person name="Markowitz V."/>
            <person name="Hugenholtz P."/>
            <person name="Kyrpides N.C."/>
            <person name="Klenk H.P."/>
        </authorList>
    </citation>
    <scope>NUCLEOTIDE SEQUENCE [LARGE SCALE GENOMIC DNA]</scope>
    <source>
        <strain evidence="2">DSM 17230 / JCM 13409 / AQ1.S1</strain>
    </source>
</reference>
<evidence type="ECO:0000313" key="2">
    <source>
        <dbReference type="Proteomes" id="UP000001304"/>
    </source>
</evidence>
<dbReference type="KEGG" id="iag:Igag_0114"/>
<dbReference type="Gene3D" id="3.30.2380.10">
    <property type="entry name" value="CGI121/TPRKB"/>
    <property type="match status" value="1"/>
</dbReference>
<dbReference type="SUPFAM" id="SSF143870">
    <property type="entry name" value="PF0523-like"/>
    <property type="match status" value="1"/>
</dbReference>
<gene>
    <name evidence="1" type="ordered locus">Igag_0114</name>
</gene>